<protein>
    <submittedName>
        <fullName evidence="3">Uncharacterized protein</fullName>
    </submittedName>
</protein>
<keyword evidence="1" id="KW-0732">Signal</keyword>
<feature type="signal peptide" evidence="1">
    <location>
        <begin position="1"/>
        <end position="18"/>
    </location>
</feature>
<keyword evidence="2" id="KW-1185">Reference proteome</keyword>
<organism evidence="2 3">
    <name type="scientific">Drosophila suzukii</name>
    <name type="common">Spotted-wing drosophila fruit fly</name>
    <dbReference type="NCBI Taxonomy" id="28584"/>
    <lineage>
        <taxon>Eukaryota</taxon>
        <taxon>Metazoa</taxon>
        <taxon>Ecdysozoa</taxon>
        <taxon>Arthropoda</taxon>
        <taxon>Hexapoda</taxon>
        <taxon>Insecta</taxon>
        <taxon>Pterygota</taxon>
        <taxon>Neoptera</taxon>
        <taxon>Endopterygota</taxon>
        <taxon>Diptera</taxon>
        <taxon>Brachycera</taxon>
        <taxon>Muscomorpha</taxon>
        <taxon>Ephydroidea</taxon>
        <taxon>Drosophilidae</taxon>
        <taxon>Drosophila</taxon>
        <taxon>Sophophora</taxon>
    </lineage>
</organism>
<dbReference type="Proteomes" id="UP001652628">
    <property type="component" value="Chromosome 2L"/>
</dbReference>
<reference evidence="3" key="2">
    <citation type="submission" date="2025-08" db="UniProtKB">
        <authorList>
            <consortium name="RefSeq"/>
        </authorList>
    </citation>
    <scope>IDENTIFICATION</scope>
</reference>
<sequence length="197" mass="22791">MLFLRTIIFLALLAFARTNPAERKKVAICEFFQHVQTFQDDQWEDSLILMKRLLEEMITALLPYPEYADYKESMQAYLDRGKNIVKSSSLQEKMAYFEGFNERGGQPMLTGSPAKKQELTRPLNNFQSNMIFNVLTEFHNKLIKAADDLERSVRLSDNSLEGDLFKLLEQYRSEGLGSLTQNIASRILTLKDQYQCA</sequence>
<gene>
    <name evidence="3" type="primary">LOC108009135</name>
</gene>
<accession>A0AB40A0Q9</accession>
<evidence type="ECO:0000256" key="1">
    <source>
        <dbReference type="SAM" id="SignalP"/>
    </source>
</evidence>
<dbReference type="GeneID" id="108009135"/>
<feature type="chain" id="PRO_5047237552" evidence="1">
    <location>
        <begin position="19"/>
        <end position="197"/>
    </location>
</feature>
<evidence type="ECO:0000313" key="2">
    <source>
        <dbReference type="Proteomes" id="UP001652628"/>
    </source>
</evidence>
<name>A0AB40A0Q9_DROSZ</name>
<dbReference type="AlphaFoldDB" id="A0AB40A0Q9"/>
<dbReference type="RefSeq" id="XP_036669380.3">
    <property type="nucleotide sequence ID" value="XM_036813485.3"/>
</dbReference>
<proteinExistence type="predicted"/>
<reference evidence="2" key="1">
    <citation type="submission" date="2025-05" db="UniProtKB">
        <authorList>
            <consortium name="RefSeq"/>
        </authorList>
    </citation>
    <scope>NUCLEOTIDE SEQUENCE [LARGE SCALE GENOMIC DNA]</scope>
</reference>
<evidence type="ECO:0000313" key="3">
    <source>
        <dbReference type="RefSeq" id="XP_036669380.3"/>
    </source>
</evidence>